<dbReference type="OrthoDB" id="5378502at2759"/>
<keyword evidence="3" id="KW-1185">Reference proteome</keyword>
<protein>
    <submittedName>
        <fullName evidence="2">Uncharacterized protein</fullName>
    </submittedName>
</protein>
<evidence type="ECO:0000256" key="1">
    <source>
        <dbReference type="SAM" id="MobiDB-lite"/>
    </source>
</evidence>
<feature type="compositionally biased region" description="Basic and acidic residues" evidence="1">
    <location>
        <begin position="193"/>
        <end position="212"/>
    </location>
</feature>
<comment type="caution">
    <text evidence="2">The sequence shown here is derived from an EMBL/GenBank/DDBJ whole genome shotgun (WGS) entry which is preliminary data.</text>
</comment>
<feature type="compositionally biased region" description="Polar residues" evidence="1">
    <location>
        <begin position="29"/>
        <end position="39"/>
    </location>
</feature>
<feature type="region of interest" description="Disordered" evidence="1">
    <location>
        <begin position="189"/>
        <end position="233"/>
    </location>
</feature>
<feature type="region of interest" description="Disordered" evidence="1">
    <location>
        <begin position="149"/>
        <end position="170"/>
    </location>
</feature>
<feature type="compositionally biased region" description="Basic and acidic residues" evidence="1">
    <location>
        <begin position="100"/>
        <end position="121"/>
    </location>
</feature>
<accession>A0A9W9I8P7</accession>
<feature type="compositionally biased region" description="Basic and acidic residues" evidence="1">
    <location>
        <begin position="40"/>
        <end position="56"/>
    </location>
</feature>
<feature type="compositionally biased region" description="Basic residues" evidence="1">
    <location>
        <begin position="1"/>
        <end position="12"/>
    </location>
</feature>
<feature type="region of interest" description="Disordered" evidence="1">
    <location>
        <begin position="1"/>
        <end position="121"/>
    </location>
</feature>
<proteinExistence type="predicted"/>
<feature type="compositionally biased region" description="Polar residues" evidence="1">
    <location>
        <begin position="57"/>
        <end position="68"/>
    </location>
</feature>
<dbReference type="AlphaFoldDB" id="A0A9W9I8P7"/>
<gene>
    <name evidence="2" type="ORF">N7482_005793</name>
</gene>
<organism evidence="2 3">
    <name type="scientific">Penicillium canariense</name>
    <dbReference type="NCBI Taxonomy" id="189055"/>
    <lineage>
        <taxon>Eukaryota</taxon>
        <taxon>Fungi</taxon>
        <taxon>Dikarya</taxon>
        <taxon>Ascomycota</taxon>
        <taxon>Pezizomycotina</taxon>
        <taxon>Eurotiomycetes</taxon>
        <taxon>Eurotiomycetidae</taxon>
        <taxon>Eurotiales</taxon>
        <taxon>Aspergillaceae</taxon>
        <taxon>Penicillium</taxon>
    </lineage>
</organism>
<reference evidence="2" key="2">
    <citation type="journal article" date="2023" name="IMA Fungus">
        <title>Comparative genomic study of the Penicillium genus elucidates a diverse pangenome and 15 lateral gene transfer events.</title>
        <authorList>
            <person name="Petersen C."/>
            <person name="Sorensen T."/>
            <person name="Nielsen M.R."/>
            <person name="Sondergaard T.E."/>
            <person name="Sorensen J.L."/>
            <person name="Fitzpatrick D.A."/>
            <person name="Frisvad J.C."/>
            <person name="Nielsen K.L."/>
        </authorList>
    </citation>
    <scope>NUCLEOTIDE SEQUENCE</scope>
    <source>
        <strain evidence="2">IBT 26290</strain>
    </source>
</reference>
<sequence>MGKRNKGSKRNLRPSIHAPQHLGDDGSELSASALLQSIRQAREKSSNGQSQEKHDQPTPSGQRQNQGRTKPYIPEFDPTLPPAAFPTLTCLGQPVPQGTREGHLRRIKEDRERRLQGLEPFPREPYRAELVVSTTVESGPLSISELSNQKPAVTKAPSDVEYESPEGISSSWKASNTVHNPIYARNLAIMAGEDQRDRDDAHNPDGAMRSDMDLSDSEPEDSNAPKAAVPEWGELRPSLRAEIMDNLLDQGTWDEAVEMLGITFKQQNKVKEHLKRFHKVIKREGKQLEKMRNKQLRHLLNIDSSQKRSVPDQLILRRLAHKSRQPIIDGPDRHLLLCKSGELRAAWRFLKEHGLPLELAGVWSNGLEDMRRDEGEPATKHVKWRLAPIATLDRPIMATNAGLETQLPMSRKVQAINSVGRGGFHAPPAQQQHPMKDMKKYWDDWEELFTEPDETFARLAHERRLQLAFDADGAAQIMANPAEPALPNPAVAQVRYNQRIQRAKREAEAERRARARDPLPFSARDITEGTWKQKLKRRYDKLANDCMKLGLSVDSRSDVEYDENSELDEDALDALLAEASQFNEVYRCLLPDSRTKSPLSDSQGDEGEDEIVLVPTADPDVRMR</sequence>
<name>A0A9W9I8P7_9EURO</name>
<dbReference type="GeneID" id="81427094"/>
<dbReference type="EMBL" id="JAPQKN010000003">
    <property type="protein sequence ID" value="KAJ5167012.1"/>
    <property type="molecule type" value="Genomic_DNA"/>
</dbReference>
<reference evidence="2" key="1">
    <citation type="submission" date="2022-11" db="EMBL/GenBank/DDBJ databases">
        <authorList>
            <person name="Petersen C."/>
        </authorList>
    </citation>
    <scope>NUCLEOTIDE SEQUENCE</scope>
    <source>
        <strain evidence="2">IBT 26290</strain>
    </source>
</reference>
<evidence type="ECO:0000313" key="3">
    <source>
        <dbReference type="Proteomes" id="UP001149163"/>
    </source>
</evidence>
<evidence type="ECO:0000313" key="2">
    <source>
        <dbReference type="EMBL" id="KAJ5167012.1"/>
    </source>
</evidence>
<dbReference type="RefSeq" id="XP_056543473.1">
    <property type="nucleotide sequence ID" value="XM_056687918.1"/>
</dbReference>
<dbReference type="Proteomes" id="UP001149163">
    <property type="component" value="Unassembled WGS sequence"/>
</dbReference>
<feature type="region of interest" description="Disordered" evidence="1">
    <location>
        <begin position="592"/>
        <end position="624"/>
    </location>
</feature>